<reference evidence="2" key="1">
    <citation type="submission" date="2016-04" db="EMBL/GenBank/DDBJ databases">
        <authorList>
            <person name="Ray J."/>
            <person name="Price M."/>
            <person name="Deutschbauer A."/>
        </authorList>
    </citation>
    <scope>NUCLEOTIDE SEQUENCE [LARGE SCALE GENOMIC DNA]</scope>
    <source>
        <strain evidence="2">FW300-N2E2</strain>
    </source>
</reference>
<organism evidence="1 2">
    <name type="scientific">Pseudomonas fluorescens</name>
    <dbReference type="NCBI Taxonomy" id="294"/>
    <lineage>
        <taxon>Bacteria</taxon>
        <taxon>Pseudomonadati</taxon>
        <taxon>Pseudomonadota</taxon>
        <taxon>Gammaproteobacteria</taxon>
        <taxon>Pseudomonadales</taxon>
        <taxon>Pseudomonadaceae</taxon>
        <taxon>Pseudomonas</taxon>
    </lineage>
</organism>
<dbReference type="Proteomes" id="UP000076083">
    <property type="component" value="Chromosome"/>
</dbReference>
<protein>
    <submittedName>
        <fullName evidence="1">Uncharacterized protein</fullName>
    </submittedName>
</protein>
<reference evidence="1 2" key="2">
    <citation type="journal article" date="2018" name="Nature">
        <title>Mutant phenotypes for thousands of bacterial genes of unknown function.</title>
        <authorList>
            <person name="Price M.N."/>
            <person name="Wetmore K.M."/>
            <person name="Waters R.J."/>
            <person name="Callaghan M."/>
            <person name="Ray J."/>
            <person name="Liu H."/>
            <person name="Kuehl J.V."/>
            <person name="Melnyk R.A."/>
            <person name="Lamson J.S."/>
            <person name="Suh Y."/>
            <person name="Carlson H.K."/>
            <person name="Esquivel Z."/>
            <person name="Sadeeshkumar H."/>
            <person name="Chakraborty R."/>
            <person name="Zane G.M."/>
            <person name="Rubin B.E."/>
            <person name="Wall J.D."/>
            <person name="Visel A."/>
            <person name="Bristow J."/>
            <person name="Blow M.J."/>
            <person name="Arkin A.P."/>
            <person name="Deutschbauer A.M."/>
        </authorList>
    </citation>
    <scope>NUCLEOTIDE SEQUENCE [LARGE SCALE GENOMIC DNA]</scope>
    <source>
        <strain evidence="1 2">FW300-N2E2</strain>
    </source>
</reference>
<dbReference type="EMBL" id="CP015225">
    <property type="protein sequence ID" value="AMZ71667.1"/>
    <property type="molecule type" value="Genomic_DNA"/>
</dbReference>
<evidence type="ECO:0000313" key="2">
    <source>
        <dbReference type="Proteomes" id="UP000076083"/>
    </source>
</evidence>
<sequence>MDYSTYYWILLALLNLIDGSAMSGLYTKGPKIISTTALGAAQVSRIKISPSSNAIFSGPLRDVLKNHAKEKARHYFLFIKYVQITCDYLSEIDKIKASSLTTDNAIQKTATHQVGKGSYDAKHYKGDDGKYTGSSQGRFDVKAIDILNRQSTGQIDTVAAHYNNLGLTPKFLSTMKEIIAEHPNRKVLKKLNEICIALCAGTSILPKEINLGPEKIMDRLQREHYEYFQKSGGSLLSQESIDNYVDKGTAQISNWGGRNHKGTEIGQLMEPYKAGLAETRIILYPQAMRSIEYFLQDMIEAEDYTLGSSLQDLSDRYLQKTESGKGIRVPRHESVQKLIDEFQVVRRINSGALLGPGSTVAE</sequence>
<accession>A0A165Z7F3</accession>
<name>A0A165Z7F3_PSEFL</name>
<dbReference type="AlphaFoldDB" id="A0A165Z7F3"/>
<evidence type="ECO:0000313" key="1">
    <source>
        <dbReference type="EMBL" id="AMZ71667.1"/>
    </source>
</evidence>
<dbReference type="RefSeq" id="WP_063322161.1">
    <property type="nucleotide sequence ID" value="NZ_CP015225.1"/>
</dbReference>
<gene>
    <name evidence="1" type="ORF">TK06_11400</name>
</gene>
<proteinExistence type="predicted"/>